<gene>
    <name evidence="2" type="ORF">AOL_s00007g189</name>
</gene>
<dbReference type="Proteomes" id="UP000008784">
    <property type="component" value="Unassembled WGS sequence"/>
</dbReference>
<accession>G1X1N0</accession>
<evidence type="ECO:0000313" key="3">
    <source>
        <dbReference type="Proteomes" id="UP000008784"/>
    </source>
</evidence>
<sequence>MNTNPIDRRIARKYNFSESPNPPTPKSIPGFLDPLVVNGGSGGAGQKQHSDKETRIPEFPRSLFTDPQRLQEKLAILGLPEDSRDYSFLLGFDREGQEYDYLSAIDNLSSKKELGTIVDMNDRDLEKITNHEDNSEAYRF</sequence>
<name>G1X1N0_ARTOA</name>
<dbReference type="AlphaFoldDB" id="G1X1N0"/>
<dbReference type="EMBL" id="ADOT01000016">
    <property type="protein sequence ID" value="EGX52853.1"/>
    <property type="molecule type" value="Genomic_DNA"/>
</dbReference>
<comment type="caution">
    <text evidence="2">The sequence shown here is derived from an EMBL/GenBank/DDBJ whole genome shotgun (WGS) entry which is preliminary data.</text>
</comment>
<reference evidence="2 3" key="1">
    <citation type="journal article" date="2011" name="PLoS Pathog.">
        <title>Genomic and proteomic analyses of the fungus Arthrobotrys oligospora provide insights into nematode-trap formation.</title>
        <authorList>
            <person name="Yang J."/>
            <person name="Wang L."/>
            <person name="Ji X."/>
            <person name="Feng Y."/>
            <person name="Li X."/>
            <person name="Zou C."/>
            <person name="Xu J."/>
            <person name="Ren Y."/>
            <person name="Mi Q."/>
            <person name="Wu J."/>
            <person name="Liu S."/>
            <person name="Liu Y."/>
            <person name="Huang X."/>
            <person name="Wang H."/>
            <person name="Niu X."/>
            <person name="Li J."/>
            <person name="Liang L."/>
            <person name="Luo Y."/>
            <person name="Ji K."/>
            <person name="Zhou W."/>
            <person name="Yu Z."/>
            <person name="Li G."/>
            <person name="Liu Y."/>
            <person name="Li L."/>
            <person name="Qiao M."/>
            <person name="Feng L."/>
            <person name="Zhang K.-Q."/>
        </authorList>
    </citation>
    <scope>NUCLEOTIDE SEQUENCE [LARGE SCALE GENOMIC DNA]</scope>
    <source>
        <strain evidence="3">ATCC 24927 / CBS 115.81 / DSM 1491</strain>
    </source>
</reference>
<evidence type="ECO:0000256" key="1">
    <source>
        <dbReference type="SAM" id="MobiDB-lite"/>
    </source>
</evidence>
<proteinExistence type="predicted"/>
<evidence type="ECO:0000313" key="2">
    <source>
        <dbReference type="EMBL" id="EGX52853.1"/>
    </source>
</evidence>
<keyword evidence="3" id="KW-1185">Reference proteome</keyword>
<organism evidence="2 3">
    <name type="scientific">Arthrobotrys oligospora (strain ATCC 24927 / CBS 115.81 / DSM 1491)</name>
    <name type="common">Nematode-trapping fungus</name>
    <name type="synonym">Didymozoophaga oligospora</name>
    <dbReference type="NCBI Taxonomy" id="756982"/>
    <lineage>
        <taxon>Eukaryota</taxon>
        <taxon>Fungi</taxon>
        <taxon>Dikarya</taxon>
        <taxon>Ascomycota</taxon>
        <taxon>Pezizomycotina</taxon>
        <taxon>Orbiliomycetes</taxon>
        <taxon>Orbiliales</taxon>
        <taxon>Orbiliaceae</taxon>
        <taxon>Orbilia</taxon>
        <taxon>Orbilia oligospora</taxon>
    </lineage>
</organism>
<feature type="region of interest" description="Disordered" evidence="1">
    <location>
        <begin position="1"/>
        <end position="54"/>
    </location>
</feature>
<protein>
    <submittedName>
        <fullName evidence="2">Uncharacterized protein</fullName>
    </submittedName>
</protein>
<dbReference type="InParanoid" id="G1X1N0"/>
<dbReference type="RefSeq" id="XP_011118392.1">
    <property type="nucleotide sequence ID" value="XM_011120090.1"/>
</dbReference>
<dbReference type="GeneID" id="22889288"/>
<dbReference type="HOGENOM" id="CLU_1834690_0_0_1"/>